<proteinExistence type="predicted"/>
<dbReference type="AlphaFoldDB" id="A0A409X466"/>
<name>A0A409X466_PSICY</name>
<dbReference type="Proteomes" id="UP000283269">
    <property type="component" value="Unassembled WGS sequence"/>
</dbReference>
<comment type="caution">
    <text evidence="1">The sequence shown here is derived from an EMBL/GenBank/DDBJ whole genome shotgun (WGS) entry which is preliminary data.</text>
</comment>
<dbReference type="InParanoid" id="A0A409X466"/>
<reference evidence="1 2" key="1">
    <citation type="journal article" date="2018" name="Evol. Lett.">
        <title>Horizontal gene cluster transfer increased hallucinogenic mushroom diversity.</title>
        <authorList>
            <person name="Reynolds H.T."/>
            <person name="Vijayakumar V."/>
            <person name="Gluck-Thaler E."/>
            <person name="Korotkin H.B."/>
            <person name="Matheny P.B."/>
            <person name="Slot J.C."/>
        </authorList>
    </citation>
    <scope>NUCLEOTIDE SEQUENCE [LARGE SCALE GENOMIC DNA]</scope>
    <source>
        <strain evidence="1 2">2631</strain>
    </source>
</reference>
<protein>
    <submittedName>
        <fullName evidence="1">Uncharacterized protein</fullName>
    </submittedName>
</protein>
<dbReference type="EMBL" id="NHYD01002692">
    <property type="protein sequence ID" value="PPQ85542.1"/>
    <property type="molecule type" value="Genomic_DNA"/>
</dbReference>
<gene>
    <name evidence="1" type="ORF">CVT25_006783</name>
</gene>
<organism evidence="1 2">
    <name type="scientific">Psilocybe cyanescens</name>
    <dbReference type="NCBI Taxonomy" id="93625"/>
    <lineage>
        <taxon>Eukaryota</taxon>
        <taxon>Fungi</taxon>
        <taxon>Dikarya</taxon>
        <taxon>Basidiomycota</taxon>
        <taxon>Agaricomycotina</taxon>
        <taxon>Agaricomycetes</taxon>
        <taxon>Agaricomycetidae</taxon>
        <taxon>Agaricales</taxon>
        <taxon>Agaricineae</taxon>
        <taxon>Strophariaceae</taxon>
        <taxon>Psilocybe</taxon>
    </lineage>
</organism>
<sequence length="182" mass="20164">MAKQVMNSIHPKWKPIKNRKIWETTLDLNVIPSRNVVEVDADLPHMNHLADVFRVFTKPGKRATLQPKYDRSGSDIVPVPTHTAHIGSFTQTEGESTIGGAGLIFEVLERKSRLLEAIHVPKVVCKHPDGADLSAVKLALNLTPNKAHLTLSTTSRKVFNAVTRDVPVNEDSGYLDIPNSNY</sequence>
<keyword evidence="2" id="KW-1185">Reference proteome</keyword>
<evidence type="ECO:0000313" key="2">
    <source>
        <dbReference type="Proteomes" id="UP000283269"/>
    </source>
</evidence>
<accession>A0A409X466</accession>
<evidence type="ECO:0000313" key="1">
    <source>
        <dbReference type="EMBL" id="PPQ85542.1"/>
    </source>
</evidence>